<sequence>MWKNGDMFTFKIHDLMHDIAQQALGKEIFVADSTTMDLDKKTRHLYDIAPCVCTKCFIITTTAKIHSYAKDRGGRFIEFQFPVRALLVNWRSLRVFDLRWLNIPDSPNAIVGLLNLRGLNLSCCQELKMLPKSLTKLINLQFLYLNRCYKLEELLEDFSKLVNLRTLFIFHAVGFSEDYRGGLRYMPLGMKKMECSRVSLEDLRVPRNLRASLEIYIGLGPDYNHSKEYGRAGGYLCNTKYLKSVSIKWPRKYKEERMGNDDDDDVLEDLHPHSNLKE</sequence>
<evidence type="ECO:0000313" key="3">
    <source>
        <dbReference type="Proteomes" id="UP001153076"/>
    </source>
</evidence>
<dbReference type="SUPFAM" id="SSF52058">
    <property type="entry name" value="L domain-like"/>
    <property type="match status" value="1"/>
</dbReference>
<evidence type="ECO:0000313" key="2">
    <source>
        <dbReference type="EMBL" id="KAJ8437640.1"/>
    </source>
</evidence>
<dbReference type="OrthoDB" id="1000301at2759"/>
<dbReference type="Gene3D" id="3.80.10.10">
    <property type="entry name" value="Ribonuclease Inhibitor"/>
    <property type="match status" value="1"/>
</dbReference>
<dbReference type="PANTHER" id="PTHR47186:SF13">
    <property type="entry name" value="DISEASE RESISTANCE PROTEIN RGA3"/>
    <property type="match status" value="1"/>
</dbReference>
<dbReference type="Proteomes" id="UP001153076">
    <property type="component" value="Unassembled WGS sequence"/>
</dbReference>
<feature type="region of interest" description="Disordered" evidence="1">
    <location>
        <begin position="257"/>
        <end position="278"/>
    </location>
</feature>
<dbReference type="EMBL" id="JAKOGI010000290">
    <property type="protein sequence ID" value="KAJ8437640.1"/>
    <property type="molecule type" value="Genomic_DNA"/>
</dbReference>
<comment type="caution">
    <text evidence="2">The sequence shown here is derived from an EMBL/GenBank/DDBJ whole genome shotgun (WGS) entry which is preliminary data.</text>
</comment>
<protein>
    <submittedName>
        <fullName evidence="2">Uncharacterized protein</fullName>
    </submittedName>
</protein>
<dbReference type="PANTHER" id="PTHR47186">
    <property type="entry name" value="LEUCINE-RICH REPEAT-CONTAINING PROTEIN 57"/>
    <property type="match status" value="1"/>
</dbReference>
<dbReference type="AlphaFoldDB" id="A0A9Q1QEF9"/>
<organism evidence="2 3">
    <name type="scientific">Carnegiea gigantea</name>
    <dbReference type="NCBI Taxonomy" id="171969"/>
    <lineage>
        <taxon>Eukaryota</taxon>
        <taxon>Viridiplantae</taxon>
        <taxon>Streptophyta</taxon>
        <taxon>Embryophyta</taxon>
        <taxon>Tracheophyta</taxon>
        <taxon>Spermatophyta</taxon>
        <taxon>Magnoliopsida</taxon>
        <taxon>eudicotyledons</taxon>
        <taxon>Gunneridae</taxon>
        <taxon>Pentapetalae</taxon>
        <taxon>Caryophyllales</taxon>
        <taxon>Cactineae</taxon>
        <taxon>Cactaceae</taxon>
        <taxon>Cactoideae</taxon>
        <taxon>Echinocereeae</taxon>
        <taxon>Carnegiea</taxon>
    </lineage>
</organism>
<evidence type="ECO:0000256" key="1">
    <source>
        <dbReference type="SAM" id="MobiDB-lite"/>
    </source>
</evidence>
<proteinExistence type="predicted"/>
<name>A0A9Q1QEF9_9CARY</name>
<dbReference type="InterPro" id="IPR032675">
    <property type="entry name" value="LRR_dom_sf"/>
</dbReference>
<gene>
    <name evidence="2" type="ORF">Cgig2_018430</name>
</gene>
<accession>A0A9Q1QEF9</accession>
<reference evidence="2" key="1">
    <citation type="submission" date="2022-04" db="EMBL/GenBank/DDBJ databases">
        <title>Carnegiea gigantea Genome sequencing and assembly v2.</title>
        <authorList>
            <person name="Copetti D."/>
            <person name="Sanderson M.J."/>
            <person name="Burquez A."/>
            <person name="Wojciechowski M.F."/>
        </authorList>
    </citation>
    <scope>NUCLEOTIDE SEQUENCE</scope>
    <source>
        <strain evidence="2">SGP5-SGP5p</strain>
        <tissue evidence="2">Aerial part</tissue>
    </source>
</reference>
<keyword evidence="3" id="KW-1185">Reference proteome</keyword>
<feature type="compositionally biased region" description="Basic and acidic residues" evidence="1">
    <location>
        <begin position="268"/>
        <end position="278"/>
    </location>
</feature>